<organism evidence="2 3">
    <name type="scientific">Synaphobranchus kaupii</name>
    <name type="common">Kaup's arrowtooth eel</name>
    <dbReference type="NCBI Taxonomy" id="118154"/>
    <lineage>
        <taxon>Eukaryota</taxon>
        <taxon>Metazoa</taxon>
        <taxon>Chordata</taxon>
        <taxon>Craniata</taxon>
        <taxon>Vertebrata</taxon>
        <taxon>Euteleostomi</taxon>
        <taxon>Actinopterygii</taxon>
        <taxon>Neopterygii</taxon>
        <taxon>Teleostei</taxon>
        <taxon>Anguilliformes</taxon>
        <taxon>Synaphobranchidae</taxon>
        <taxon>Synaphobranchus</taxon>
    </lineage>
</organism>
<evidence type="ECO:0000256" key="1">
    <source>
        <dbReference type="SAM" id="MobiDB-lite"/>
    </source>
</evidence>
<accession>A0A9Q1G5X2</accession>
<dbReference type="AlphaFoldDB" id="A0A9Q1G5X2"/>
<protein>
    <submittedName>
        <fullName evidence="2">Uncharacterized protein</fullName>
    </submittedName>
</protein>
<feature type="region of interest" description="Disordered" evidence="1">
    <location>
        <begin position="1"/>
        <end position="20"/>
    </location>
</feature>
<comment type="caution">
    <text evidence="2">The sequence shown here is derived from an EMBL/GenBank/DDBJ whole genome shotgun (WGS) entry which is preliminary data.</text>
</comment>
<dbReference type="EMBL" id="JAINUF010000002">
    <property type="protein sequence ID" value="KAJ8376058.1"/>
    <property type="molecule type" value="Genomic_DNA"/>
</dbReference>
<evidence type="ECO:0000313" key="3">
    <source>
        <dbReference type="Proteomes" id="UP001152622"/>
    </source>
</evidence>
<reference evidence="2" key="1">
    <citation type="journal article" date="2023" name="Science">
        <title>Genome structures resolve the early diversification of teleost fishes.</title>
        <authorList>
            <person name="Parey E."/>
            <person name="Louis A."/>
            <person name="Montfort J."/>
            <person name="Bouchez O."/>
            <person name="Roques C."/>
            <person name="Iampietro C."/>
            <person name="Lluch J."/>
            <person name="Castinel A."/>
            <person name="Donnadieu C."/>
            <person name="Desvignes T."/>
            <person name="Floi Bucao C."/>
            <person name="Jouanno E."/>
            <person name="Wen M."/>
            <person name="Mejri S."/>
            <person name="Dirks R."/>
            <person name="Jansen H."/>
            <person name="Henkel C."/>
            <person name="Chen W.J."/>
            <person name="Zahm M."/>
            <person name="Cabau C."/>
            <person name="Klopp C."/>
            <person name="Thompson A.W."/>
            <person name="Robinson-Rechavi M."/>
            <person name="Braasch I."/>
            <person name="Lecointre G."/>
            <person name="Bobe J."/>
            <person name="Postlethwait J.H."/>
            <person name="Berthelot C."/>
            <person name="Roest Crollius H."/>
            <person name="Guiguen Y."/>
        </authorList>
    </citation>
    <scope>NUCLEOTIDE SEQUENCE</scope>
    <source>
        <strain evidence="2">WJC10195</strain>
    </source>
</reference>
<dbReference type="Proteomes" id="UP001152622">
    <property type="component" value="Chromosome 2"/>
</dbReference>
<gene>
    <name evidence="2" type="ORF">SKAU_G00066380</name>
</gene>
<name>A0A9Q1G5X2_SYNKA</name>
<evidence type="ECO:0000313" key="2">
    <source>
        <dbReference type="EMBL" id="KAJ8376058.1"/>
    </source>
</evidence>
<proteinExistence type="predicted"/>
<keyword evidence="3" id="KW-1185">Reference proteome</keyword>
<sequence>MAQSRGRPSGRRTARGGGKAFGWQGIPHNFMQNSLLWFHLLSDSIGCVDDKIFRRCIDEQGHGAVRLHASLRTAAIGASGEADELFLSIALCLSVLPLAVKSRLSKPSDDMWVKMAAREL</sequence>